<reference evidence="1 2" key="1">
    <citation type="journal article" date="2021" name="Hortic Res">
        <title>High-quality reference genome and annotation aids understanding of berry development for evergreen blueberry (Vaccinium darrowii).</title>
        <authorList>
            <person name="Yu J."/>
            <person name="Hulse-Kemp A.M."/>
            <person name="Babiker E."/>
            <person name="Staton M."/>
        </authorList>
    </citation>
    <scope>NUCLEOTIDE SEQUENCE [LARGE SCALE GENOMIC DNA]</scope>
    <source>
        <strain evidence="2">cv. NJ 8807/NJ 8810</strain>
        <tissue evidence="1">Young leaf</tissue>
    </source>
</reference>
<proteinExistence type="predicted"/>
<organism evidence="1 2">
    <name type="scientific">Vaccinium darrowii</name>
    <dbReference type="NCBI Taxonomy" id="229202"/>
    <lineage>
        <taxon>Eukaryota</taxon>
        <taxon>Viridiplantae</taxon>
        <taxon>Streptophyta</taxon>
        <taxon>Embryophyta</taxon>
        <taxon>Tracheophyta</taxon>
        <taxon>Spermatophyta</taxon>
        <taxon>Magnoliopsida</taxon>
        <taxon>eudicotyledons</taxon>
        <taxon>Gunneridae</taxon>
        <taxon>Pentapetalae</taxon>
        <taxon>asterids</taxon>
        <taxon>Ericales</taxon>
        <taxon>Ericaceae</taxon>
        <taxon>Vaccinioideae</taxon>
        <taxon>Vaccinieae</taxon>
        <taxon>Vaccinium</taxon>
    </lineage>
</organism>
<evidence type="ECO:0000313" key="1">
    <source>
        <dbReference type="EMBL" id="KAH7858437.1"/>
    </source>
</evidence>
<name>A0ACB7YXQ6_9ERIC</name>
<comment type="caution">
    <text evidence="1">The sequence shown here is derived from an EMBL/GenBank/DDBJ whole genome shotgun (WGS) entry which is preliminary data.</text>
</comment>
<gene>
    <name evidence="1" type="ORF">Vadar_023875</name>
</gene>
<keyword evidence="2" id="KW-1185">Reference proteome</keyword>
<dbReference type="Proteomes" id="UP000828048">
    <property type="component" value="Chromosome 3"/>
</dbReference>
<evidence type="ECO:0000313" key="2">
    <source>
        <dbReference type="Proteomes" id="UP000828048"/>
    </source>
</evidence>
<sequence>MVLSSQHDCFGNDRTSGVGYYICDLSISLFELYFDPHEVDERAVLRHFDWPEMKADTLREAAFGFRNLNKLEYEVSTYQDDPKML</sequence>
<dbReference type="EMBL" id="CM037153">
    <property type="protein sequence ID" value="KAH7858437.1"/>
    <property type="molecule type" value="Genomic_DNA"/>
</dbReference>
<accession>A0ACB7YXQ6</accession>
<protein>
    <submittedName>
        <fullName evidence="1">Uncharacterized protein</fullName>
    </submittedName>
</protein>